<dbReference type="GO" id="GO:0043041">
    <property type="term" value="P:amino acid activation for nonribosomal peptide biosynthetic process"/>
    <property type="evidence" value="ECO:0007669"/>
    <property type="project" value="TreeGrafter"/>
</dbReference>
<dbReference type="InterPro" id="IPR000873">
    <property type="entry name" value="AMP-dep_synth/lig_dom"/>
</dbReference>
<gene>
    <name evidence="2" type="ORF">F9B16_15845</name>
</gene>
<dbReference type="GO" id="GO:0005829">
    <property type="term" value="C:cytosol"/>
    <property type="evidence" value="ECO:0007669"/>
    <property type="project" value="TreeGrafter"/>
</dbReference>
<organism evidence="2 3">
    <name type="scientific">Actinomadura montaniterrae</name>
    <dbReference type="NCBI Taxonomy" id="1803903"/>
    <lineage>
        <taxon>Bacteria</taxon>
        <taxon>Bacillati</taxon>
        <taxon>Actinomycetota</taxon>
        <taxon>Actinomycetes</taxon>
        <taxon>Streptosporangiales</taxon>
        <taxon>Thermomonosporaceae</taxon>
        <taxon>Actinomadura</taxon>
    </lineage>
</organism>
<dbReference type="SUPFAM" id="SSF56801">
    <property type="entry name" value="Acetyl-CoA synthetase-like"/>
    <property type="match status" value="1"/>
</dbReference>
<dbReference type="Pfam" id="PF00501">
    <property type="entry name" value="AMP-binding"/>
    <property type="match status" value="1"/>
</dbReference>
<protein>
    <submittedName>
        <fullName evidence="2">AMP-binding protein</fullName>
    </submittedName>
</protein>
<dbReference type="RefSeq" id="WP_151540834.1">
    <property type="nucleotide sequence ID" value="NZ_WBMR01000037.1"/>
</dbReference>
<dbReference type="AlphaFoldDB" id="A0A6L3W314"/>
<dbReference type="OrthoDB" id="3802848at2"/>
<keyword evidence="3" id="KW-1185">Reference proteome</keyword>
<dbReference type="GO" id="GO:0044550">
    <property type="term" value="P:secondary metabolite biosynthetic process"/>
    <property type="evidence" value="ECO:0007669"/>
    <property type="project" value="TreeGrafter"/>
</dbReference>
<dbReference type="Gene3D" id="3.40.50.12780">
    <property type="entry name" value="N-terminal domain of ligase-like"/>
    <property type="match status" value="1"/>
</dbReference>
<feature type="domain" description="AMP-dependent synthetase/ligase" evidence="1">
    <location>
        <begin position="16"/>
        <end position="119"/>
    </location>
</feature>
<evidence type="ECO:0000313" key="2">
    <source>
        <dbReference type="EMBL" id="KAB2381587.1"/>
    </source>
</evidence>
<proteinExistence type="predicted"/>
<sequence length="139" mass="14801">MAATRYTRGQTMHELFQWCARRRPDATAIVHGDRHVTYAELDAASDDHAAVLEAAGVGPGRFVAVLMNRSPQMIAVLLAVLKRGAAYAALDGRWPPSRLARLVARLEAPLVVTDTATEAAVDGLAAAVVAGLPAPVWHL</sequence>
<name>A0A6L3W314_9ACTN</name>
<dbReference type="InterPro" id="IPR042099">
    <property type="entry name" value="ANL_N_sf"/>
</dbReference>
<evidence type="ECO:0000259" key="1">
    <source>
        <dbReference type="Pfam" id="PF00501"/>
    </source>
</evidence>
<dbReference type="PANTHER" id="PTHR45527">
    <property type="entry name" value="NONRIBOSOMAL PEPTIDE SYNTHETASE"/>
    <property type="match status" value="1"/>
</dbReference>
<dbReference type="Proteomes" id="UP000483004">
    <property type="component" value="Unassembled WGS sequence"/>
</dbReference>
<dbReference type="EMBL" id="WBMR01000037">
    <property type="protein sequence ID" value="KAB2381587.1"/>
    <property type="molecule type" value="Genomic_DNA"/>
</dbReference>
<dbReference type="PANTHER" id="PTHR45527:SF1">
    <property type="entry name" value="FATTY ACID SYNTHASE"/>
    <property type="match status" value="1"/>
</dbReference>
<reference evidence="2 3" key="1">
    <citation type="submission" date="2019-09" db="EMBL/GenBank/DDBJ databases">
        <title>Actinomadura physcomitrii sp. nov., a novel actinomycete isolated from moss [Physcomitrium sphaericum (Ludw) Fuernr].</title>
        <authorList>
            <person name="Liu C."/>
            <person name="Zhuang X."/>
        </authorList>
    </citation>
    <scope>NUCLEOTIDE SEQUENCE [LARGE SCALE GENOMIC DNA]</scope>
    <source>
        <strain evidence="2 3">CYP1-1B</strain>
    </source>
</reference>
<dbReference type="GO" id="GO:0031177">
    <property type="term" value="F:phosphopantetheine binding"/>
    <property type="evidence" value="ECO:0007669"/>
    <property type="project" value="TreeGrafter"/>
</dbReference>
<comment type="caution">
    <text evidence="2">The sequence shown here is derived from an EMBL/GenBank/DDBJ whole genome shotgun (WGS) entry which is preliminary data.</text>
</comment>
<accession>A0A6L3W314</accession>
<evidence type="ECO:0000313" key="3">
    <source>
        <dbReference type="Proteomes" id="UP000483004"/>
    </source>
</evidence>
<feature type="non-terminal residue" evidence="2">
    <location>
        <position position="139"/>
    </location>
</feature>